<dbReference type="PANTHER" id="PTHR21301:SF11">
    <property type="entry name" value="GIY-YIG DOMAIN-CONTAINING PROTEIN"/>
    <property type="match status" value="1"/>
</dbReference>
<dbReference type="Proteomes" id="UP000281553">
    <property type="component" value="Unassembled WGS sequence"/>
</dbReference>
<dbReference type="PANTHER" id="PTHR21301">
    <property type="entry name" value="REVERSE TRANSCRIPTASE"/>
    <property type="match status" value="1"/>
</dbReference>
<organism evidence="1 2">
    <name type="scientific">Dibothriocephalus latus</name>
    <name type="common">Fish tapeworm</name>
    <name type="synonym">Diphyllobothrium latum</name>
    <dbReference type="NCBI Taxonomy" id="60516"/>
    <lineage>
        <taxon>Eukaryota</taxon>
        <taxon>Metazoa</taxon>
        <taxon>Spiralia</taxon>
        <taxon>Lophotrochozoa</taxon>
        <taxon>Platyhelminthes</taxon>
        <taxon>Cestoda</taxon>
        <taxon>Eucestoda</taxon>
        <taxon>Diphyllobothriidea</taxon>
        <taxon>Diphyllobothriidae</taxon>
        <taxon>Dibothriocephalus</taxon>
    </lineage>
</organism>
<gene>
    <name evidence="1" type="ORF">DILT_LOCUS1128</name>
</gene>
<evidence type="ECO:0000313" key="1">
    <source>
        <dbReference type="EMBL" id="VDK40319.1"/>
    </source>
</evidence>
<dbReference type="OrthoDB" id="6259957at2759"/>
<reference evidence="1 2" key="1">
    <citation type="submission" date="2018-11" db="EMBL/GenBank/DDBJ databases">
        <authorList>
            <consortium name="Pathogen Informatics"/>
        </authorList>
    </citation>
    <scope>NUCLEOTIDE SEQUENCE [LARGE SCALE GENOMIC DNA]</scope>
</reference>
<accession>A0A3P6PW79</accession>
<dbReference type="AlphaFoldDB" id="A0A3P6PW79"/>
<dbReference type="EMBL" id="UYRU01006705">
    <property type="protein sequence ID" value="VDK40319.1"/>
    <property type="molecule type" value="Genomic_DNA"/>
</dbReference>
<evidence type="ECO:0000313" key="2">
    <source>
        <dbReference type="Proteomes" id="UP000281553"/>
    </source>
</evidence>
<keyword evidence="2" id="KW-1185">Reference proteome</keyword>
<feature type="non-terminal residue" evidence="1">
    <location>
        <position position="200"/>
    </location>
</feature>
<protein>
    <recommendedName>
        <fullName evidence="3">Reverse transcriptase domain-containing protein</fullName>
    </recommendedName>
</protein>
<name>A0A3P6PW79_DIBLA</name>
<proteinExistence type="predicted"/>
<evidence type="ECO:0008006" key="3">
    <source>
        <dbReference type="Google" id="ProtNLM"/>
    </source>
</evidence>
<sequence length="200" mass="23293">MKPTDTALARFYGLPKVHKPNVPLRSIVALKCSPTYNLAKWMYSKLKFLQDNSDASVRSASQFLADLHGRRIQTDEMMVSFDVTSVFTSTSLYLARDVLRRKHDELYDKTQSSLKNEHLMGQYDSGDRNVFYFSIYAFVIVKRNMLQNFHEILNSIFPDAQFTSEEERDQQLPFLDVLFMRTFDGKIETTVYRKATNTTQ</sequence>